<accession>A0A1J5RWH1</accession>
<dbReference type="AlphaFoldDB" id="A0A1J5RWH1"/>
<organism evidence="1">
    <name type="scientific">mine drainage metagenome</name>
    <dbReference type="NCBI Taxonomy" id="410659"/>
    <lineage>
        <taxon>unclassified sequences</taxon>
        <taxon>metagenomes</taxon>
        <taxon>ecological metagenomes</taxon>
    </lineage>
</organism>
<comment type="caution">
    <text evidence="1">The sequence shown here is derived from an EMBL/GenBank/DDBJ whole genome shotgun (WGS) entry which is preliminary data.</text>
</comment>
<gene>
    <name evidence="1" type="primary">yidD_3</name>
    <name evidence="1" type="ORF">GALL_175380</name>
</gene>
<evidence type="ECO:0000313" key="1">
    <source>
        <dbReference type="EMBL" id="OIR00473.1"/>
    </source>
</evidence>
<proteinExistence type="inferred from homology"/>
<dbReference type="HAMAP" id="MF_00386">
    <property type="entry name" value="UPF0161_YidD"/>
    <property type="match status" value="1"/>
</dbReference>
<name>A0A1J5RWH1_9ZZZZ</name>
<dbReference type="SMART" id="SM01234">
    <property type="entry name" value="Haemolytic"/>
    <property type="match status" value="1"/>
</dbReference>
<dbReference type="NCBIfam" id="TIGR00278">
    <property type="entry name" value="membrane protein insertion efficiency factor YidD"/>
    <property type="match status" value="1"/>
</dbReference>
<reference evidence="1" key="1">
    <citation type="submission" date="2016-10" db="EMBL/GenBank/DDBJ databases">
        <title>Sequence of Gallionella enrichment culture.</title>
        <authorList>
            <person name="Poehlein A."/>
            <person name="Muehling M."/>
            <person name="Daniel R."/>
        </authorList>
    </citation>
    <scope>NUCLEOTIDE SEQUENCE</scope>
</reference>
<protein>
    <submittedName>
        <fullName evidence="1">Putative membrane protein insertion efficiency factor</fullName>
    </submittedName>
</protein>
<dbReference type="PANTHER" id="PTHR33383:SF1">
    <property type="entry name" value="MEMBRANE PROTEIN INSERTION EFFICIENCY FACTOR-RELATED"/>
    <property type="match status" value="1"/>
</dbReference>
<dbReference type="Pfam" id="PF01809">
    <property type="entry name" value="YidD"/>
    <property type="match status" value="1"/>
</dbReference>
<dbReference type="InterPro" id="IPR002696">
    <property type="entry name" value="Membr_insert_effic_factor_YidD"/>
</dbReference>
<dbReference type="EMBL" id="MLJW01000095">
    <property type="protein sequence ID" value="OIR00473.1"/>
    <property type="molecule type" value="Genomic_DNA"/>
</dbReference>
<sequence>MRRLLIALVRGYQLLLSPWVGGQCRFTPTCSNYTIEALRRHGAARGSYLGAMRIARCHPWCAGGDDPVPRRFHWDAWRRESAADGDEAGRG</sequence>
<dbReference type="PANTHER" id="PTHR33383">
    <property type="entry name" value="MEMBRANE PROTEIN INSERTION EFFICIENCY FACTOR-RELATED"/>
    <property type="match status" value="1"/>
</dbReference>